<dbReference type="GO" id="GO:0005524">
    <property type="term" value="F:ATP binding"/>
    <property type="evidence" value="ECO:0007669"/>
    <property type="project" value="UniProtKB-KW"/>
</dbReference>
<evidence type="ECO:0000259" key="15">
    <source>
        <dbReference type="PROSITE" id="PS50011"/>
    </source>
</evidence>
<evidence type="ECO:0000256" key="9">
    <source>
        <dbReference type="ARBA" id="ARBA00022840"/>
    </source>
</evidence>
<dbReference type="GO" id="GO:0004674">
    <property type="term" value="F:protein serine/threonine kinase activity"/>
    <property type="evidence" value="ECO:0007669"/>
    <property type="project" value="UniProtKB-KW"/>
</dbReference>
<feature type="domain" description="Protein kinase" evidence="15">
    <location>
        <begin position="1"/>
        <end position="164"/>
    </location>
</feature>
<dbReference type="Proteomes" id="UP001604277">
    <property type="component" value="Unassembled WGS sequence"/>
</dbReference>
<dbReference type="PROSITE" id="PS50011">
    <property type="entry name" value="PROTEIN_KINASE_DOM"/>
    <property type="match status" value="1"/>
</dbReference>
<gene>
    <name evidence="16" type="ORF">Fot_01373</name>
</gene>
<keyword evidence="5" id="KW-0812">Transmembrane</keyword>
<protein>
    <recommendedName>
        <fullName evidence="2">non-specific serine/threonine protein kinase</fullName>
        <ecNumber evidence="2">2.7.11.1</ecNumber>
    </recommendedName>
</protein>
<dbReference type="InterPro" id="IPR001245">
    <property type="entry name" value="Ser-Thr/Tyr_kinase_cat_dom"/>
</dbReference>
<evidence type="ECO:0000256" key="14">
    <source>
        <dbReference type="ARBA" id="ARBA00048679"/>
    </source>
</evidence>
<keyword evidence="8 16" id="KW-0418">Kinase</keyword>
<dbReference type="PROSITE" id="PS00108">
    <property type="entry name" value="PROTEIN_KINASE_ST"/>
    <property type="match status" value="1"/>
</dbReference>
<evidence type="ECO:0000256" key="11">
    <source>
        <dbReference type="ARBA" id="ARBA00023136"/>
    </source>
</evidence>
<comment type="catalytic activity">
    <reaction evidence="13">
        <text>L-threonyl-[protein] + ATP = O-phospho-L-threonyl-[protein] + ADP + H(+)</text>
        <dbReference type="Rhea" id="RHEA:46608"/>
        <dbReference type="Rhea" id="RHEA-COMP:11060"/>
        <dbReference type="Rhea" id="RHEA-COMP:11605"/>
        <dbReference type="ChEBI" id="CHEBI:15378"/>
        <dbReference type="ChEBI" id="CHEBI:30013"/>
        <dbReference type="ChEBI" id="CHEBI:30616"/>
        <dbReference type="ChEBI" id="CHEBI:61977"/>
        <dbReference type="ChEBI" id="CHEBI:456216"/>
        <dbReference type="EC" id="2.7.11.1"/>
    </reaction>
</comment>
<keyword evidence="12" id="KW-0325">Glycoprotein</keyword>
<dbReference type="FunFam" id="1.10.510.10:FF:001023">
    <property type="entry name" value="Os07g0541700 protein"/>
    <property type="match status" value="1"/>
</dbReference>
<dbReference type="GO" id="GO:0016020">
    <property type="term" value="C:membrane"/>
    <property type="evidence" value="ECO:0007669"/>
    <property type="project" value="UniProtKB-SubCell"/>
</dbReference>
<keyword evidence="11" id="KW-0472">Membrane</keyword>
<evidence type="ECO:0000256" key="6">
    <source>
        <dbReference type="ARBA" id="ARBA00022729"/>
    </source>
</evidence>
<evidence type="ECO:0000313" key="17">
    <source>
        <dbReference type="Proteomes" id="UP001604277"/>
    </source>
</evidence>
<dbReference type="InterPro" id="IPR000719">
    <property type="entry name" value="Prot_kinase_dom"/>
</dbReference>
<keyword evidence="6" id="KW-0732">Signal</keyword>
<evidence type="ECO:0000256" key="12">
    <source>
        <dbReference type="ARBA" id="ARBA00023180"/>
    </source>
</evidence>
<keyword evidence="3" id="KW-0723">Serine/threonine-protein kinase</keyword>
<comment type="subcellular location">
    <subcellularLocation>
        <location evidence="1">Membrane</location>
        <topology evidence="1">Single-pass type I membrane protein</topology>
    </subcellularLocation>
</comment>
<keyword evidence="17" id="KW-1185">Reference proteome</keyword>
<evidence type="ECO:0000313" key="16">
    <source>
        <dbReference type="EMBL" id="KAL2556634.1"/>
    </source>
</evidence>
<accession>A0ABD1X3T2</accession>
<keyword evidence="9" id="KW-0067">ATP-binding</keyword>
<dbReference type="AlphaFoldDB" id="A0ABD1X3T2"/>
<dbReference type="PANTHER" id="PTHR27009">
    <property type="entry name" value="RUST RESISTANCE KINASE LR10-RELATED"/>
    <property type="match status" value="1"/>
</dbReference>
<evidence type="ECO:0000256" key="10">
    <source>
        <dbReference type="ARBA" id="ARBA00022989"/>
    </source>
</evidence>
<comment type="catalytic activity">
    <reaction evidence="14">
        <text>L-seryl-[protein] + ATP = O-phospho-L-seryl-[protein] + ADP + H(+)</text>
        <dbReference type="Rhea" id="RHEA:17989"/>
        <dbReference type="Rhea" id="RHEA-COMP:9863"/>
        <dbReference type="Rhea" id="RHEA-COMP:11604"/>
        <dbReference type="ChEBI" id="CHEBI:15378"/>
        <dbReference type="ChEBI" id="CHEBI:29999"/>
        <dbReference type="ChEBI" id="CHEBI:30616"/>
        <dbReference type="ChEBI" id="CHEBI:83421"/>
        <dbReference type="ChEBI" id="CHEBI:456216"/>
        <dbReference type="EC" id="2.7.11.1"/>
    </reaction>
</comment>
<dbReference type="EC" id="2.7.11.1" evidence="2"/>
<dbReference type="SUPFAM" id="SSF56112">
    <property type="entry name" value="Protein kinase-like (PK-like)"/>
    <property type="match status" value="1"/>
</dbReference>
<comment type="caution">
    <text evidence="16">The sequence shown here is derived from an EMBL/GenBank/DDBJ whole genome shotgun (WGS) entry which is preliminary data.</text>
</comment>
<sequence length="164" mass="18476">MGKSKASGQDFISEVATIGRIHHVNVVRLIGFCVEGPKRALVYEFMPNGSLEKYIFPQQVTVSLNYSKMFDIALGVAKGIDYLHRGCDMQILHFDIKPHNILLDDNFTPKISDFGLAKLYPTERKYGVSNCSKRHNGIHGPGNVLQKHRKSYPTNQMFTVSECC</sequence>
<dbReference type="Gene3D" id="1.10.510.10">
    <property type="entry name" value="Transferase(Phosphotransferase) domain 1"/>
    <property type="match status" value="1"/>
</dbReference>
<dbReference type="InterPro" id="IPR045874">
    <property type="entry name" value="LRK10/LRL21-25-like"/>
</dbReference>
<keyword evidence="10" id="KW-1133">Transmembrane helix</keyword>
<dbReference type="SMART" id="SM00220">
    <property type="entry name" value="S_TKc"/>
    <property type="match status" value="1"/>
</dbReference>
<name>A0ABD1X3T2_9LAMI</name>
<reference evidence="17" key="1">
    <citation type="submission" date="2024-07" db="EMBL/GenBank/DDBJ databases">
        <title>Two chromosome-level genome assemblies of Korean endemic species Abeliophyllum distichum and Forsythia ovata (Oleaceae).</title>
        <authorList>
            <person name="Jang H."/>
        </authorList>
    </citation>
    <scope>NUCLEOTIDE SEQUENCE [LARGE SCALE GENOMIC DNA]</scope>
</reference>
<proteinExistence type="predicted"/>
<evidence type="ECO:0000256" key="2">
    <source>
        <dbReference type="ARBA" id="ARBA00012513"/>
    </source>
</evidence>
<dbReference type="InterPro" id="IPR008271">
    <property type="entry name" value="Ser/Thr_kinase_AS"/>
</dbReference>
<keyword evidence="7" id="KW-0547">Nucleotide-binding</keyword>
<organism evidence="16 17">
    <name type="scientific">Forsythia ovata</name>
    <dbReference type="NCBI Taxonomy" id="205694"/>
    <lineage>
        <taxon>Eukaryota</taxon>
        <taxon>Viridiplantae</taxon>
        <taxon>Streptophyta</taxon>
        <taxon>Embryophyta</taxon>
        <taxon>Tracheophyta</taxon>
        <taxon>Spermatophyta</taxon>
        <taxon>Magnoliopsida</taxon>
        <taxon>eudicotyledons</taxon>
        <taxon>Gunneridae</taxon>
        <taxon>Pentapetalae</taxon>
        <taxon>asterids</taxon>
        <taxon>lamiids</taxon>
        <taxon>Lamiales</taxon>
        <taxon>Oleaceae</taxon>
        <taxon>Forsythieae</taxon>
        <taxon>Forsythia</taxon>
    </lineage>
</organism>
<evidence type="ECO:0000256" key="8">
    <source>
        <dbReference type="ARBA" id="ARBA00022777"/>
    </source>
</evidence>
<keyword evidence="4" id="KW-0808">Transferase</keyword>
<evidence type="ECO:0000256" key="5">
    <source>
        <dbReference type="ARBA" id="ARBA00022692"/>
    </source>
</evidence>
<dbReference type="InterPro" id="IPR011009">
    <property type="entry name" value="Kinase-like_dom_sf"/>
</dbReference>
<evidence type="ECO:0000256" key="4">
    <source>
        <dbReference type="ARBA" id="ARBA00022679"/>
    </source>
</evidence>
<evidence type="ECO:0000256" key="1">
    <source>
        <dbReference type="ARBA" id="ARBA00004479"/>
    </source>
</evidence>
<evidence type="ECO:0000256" key="3">
    <source>
        <dbReference type="ARBA" id="ARBA00022527"/>
    </source>
</evidence>
<dbReference type="Pfam" id="PF07714">
    <property type="entry name" value="PK_Tyr_Ser-Thr"/>
    <property type="match status" value="1"/>
</dbReference>
<evidence type="ECO:0000256" key="13">
    <source>
        <dbReference type="ARBA" id="ARBA00047899"/>
    </source>
</evidence>
<dbReference type="EMBL" id="JBFOLJ010000001">
    <property type="protein sequence ID" value="KAL2556634.1"/>
    <property type="molecule type" value="Genomic_DNA"/>
</dbReference>
<evidence type="ECO:0000256" key="7">
    <source>
        <dbReference type="ARBA" id="ARBA00022741"/>
    </source>
</evidence>